<dbReference type="Gene3D" id="3.20.20.450">
    <property type="entry name" value="EAL domain"/>
    <property type="match status" value="1"/>
</dbReference>
<evidence type="ECO:0000256" key="2">
    <source>
        <dbReference type="SAM" id="Phobius"/>
    </source>
</evidence>
<keyword evidence="2" id="KW-0472">Membrane</keyword>
<evidence type="ECO:0000256" key="1">
    <source>
        <dbReference type="SAM" id="MobiDB-lite"/>
    </source>
</evidence>
<dbReference type="InterPro" id="IPR000160">
    <property type="entry name" value="GGDEF_dom"/>
</dbReference>
<dbReference type="InterPro" id="IPR035919">
    <property type="entry name" value="EAL_sf"/>
</dbReference>
<dbReference type="PROSITE" id="PS50887">
    <property type="entry name" value="GGDEF"/>
    <property type="match status" value="1"/>
</dbReference>
<feature type="transmembrane region" description="Helical" evidence="2">
    <location>
        <begin position="130"/>
        <end position="149"/>
    </location>
</feature>
<comment type="caution">
    <text evidence="6">The sequence shown here is derived from an EMBL/GenBank/DDBJ whole genome shotgun (WGS) entry which is preliminary data.</text>
</comment>
<feature type="domain" description="PAS" evidence="3">
    <location>
        <begin position="192"/>
        <end position="245"/>
    </location>
</feature>
<protein>
    <submittedName>
        <fullName evidence="6">EAL domain-containing protein</fullName>
    </submittedName>
</protein>
<feature type="transmembrane region" description="Helical" evidence="2">
    <location>
        <begin position="78"/>
        <end position="95"/>
    </location>
</feature>
<keyword evidence="2" id="KW-0812">Transmembrane</keyword>
<dbReference type="SUPFAM" id="SSF141868">
    <property type="entry name" value="EAL domain-like"/>
    <property type="match status" value="1"/>
</dbReference>
<keyword evidence="2" id="KW-1133">Transmembrane helix</keyword>
<accession>A0ABT1L1Z9</accession>
<dbReference type="SMART" id="SM00091">
    <property type="entry name" value="PAS"/>
    <property type="match status" value="1"/>
</dbReference>
<dbReference type="SMART" id="SM00052">
    <property type="entry name" value="EAL"/>
    <property type="match status" value="1"/>
</dbReference>
<dbReference type="Gene3D" id="3.30.450.20">
    <property type="entry name" value="PAS domain"/>
    <property type="match status" value="1"/>
</dbReference>
<evidence type="ECO:0000313" key="6">
    <source>
        <dbReference type="EMBL" id="MCP3424051.1"/>
    </source>
</evidence>
<dbReference type="NCBIfam" id="TIGR00229">
    <property type="entry name" value="sensory_box"/>
    <property type="match status" value="1"/>
</dbReference>
<evidence type="ECO:0000313" key="7">
    <source>
        <dbReference type="Proteomes" id="UP001204524"/>
    </source>
</evidence>
<dbReference type="Gene3D" id="3.30.70.270">
    <property type="match status" value="1"/>
</dbReference>
<organism evidence="6 7">
    <name type="scientific">Nocardioides pinisoli</name>
    <dbReference type="NCBI Taxonomy" id="2950279"/>
    <lineage>
        <taxon>Bacteria</taxon>
        <taxon>Bacillati</taxon>
        <taxon>Actinomycetota</taxon>
        <taxon>Actinomycetes</taxon>
        <taxon>Propionibacteriales</taxon>
        <taxon>Nocardioidaceae</taxon>
        <taxon>Nocardioides</taxon>
    </lineage>
</organism>
<dbReference type="PANTHER" id="PTHR44757">
    <property type="entry name" value="DIGUANYLATE CYCLASE DGCP"/>
    <property type="match status" value="1"/>
</dbReference>
<dbReference type="SUPFAM" id="SSF55073">
    <property type="entry name" value="Nucleotide cyclase"/>
    <property type="match status" value="1"/>
</dbReference>
<dbReference type="CDD" id="cd01948">
    <property type="entry name" value="EAL"/>
    <property type="match status" value="1"/>
</dbReference>
<dbReference type="PANTHER" id="PTHR44757:SF2">
    <property type="entry name" value="BIOFILM ARCHITECTURE MAINTENANCE PROTEIN MBAA"/>
    <property type="match status" value="1"/>
</dbReference>
<dbReference type="Pfam" id="PF00563">
    <property type="entry name" value="EAL"/>
    <property type="match status" value="1"/>
</dbReference>
<feature type="domain" description="GGDEF" evidence="5">
    <location>
        <begin position="348"/>
        <end position="481"/>
    </location>
</feature>
<dbReference type="SUPFAM" id="SSF55785">
    <property type="entry name" value="PYP-like sensor domain (PAS domain)"/>
    <property type="match status" value="1"/>
</dbReference>
<feature type="transmembrane region" description="Helical" evidence="2">
    <location>
        <begin position="26"/>
        <end position="45"/>
    </location>
</feature>
<feature type="region of interest" description="Disordered" evidence="1">
    <location>
        <begin position="1"/>
        <end position="22"/>
    </location>
</feature>
<evidence type="ECO:0000259" key="5">
    <source>
        <dbReference type="PROSITE" id="PS50887"/>
    </source>
</evidence>
<dbReference type="CDD" id="cd01949">
    <property type="entry name" value="GGDEF"/>
    <property type="match status" value="1"/>
</dbReference>
<proteinExistence type="predicted"/>
<gene>
    <name evidence="6" type="ORF">NCI01_19780</name>
</gene>
<sequence>MRRRVSGTAAPRSSSSPSDLRRGSPALAAPFGLVAALGLVTVALPPYERPWWVAGLAALVLALVVTIFVVSRRRSERTWLHPLAVYLMFLYAGLVNDAAGAGSGGSSSGMTVLLLVPILWMAITGTPRELWTASGLAVATLVLPVLVIGPPEYTLGDWRRALMWGAVALVLAPVLQRIVRDLERQSRRARVSNERVEKLFDDAPHGVALLDPSGTIIRVNISMAVLVGLDPPEMVGHRLADFETPGETRIEDHLGRLMLYRGDSLQSECSFRDSGGNDVNVSLSSTVVGDAQMGEIVMVNVVDISDRRRYLDRLAHLADHDVLTGLANRRRFESELDRHLDRCRRHGPTGALLLLDLDNFKQVNDTLGHNAGDQLLVTIAGLLRRSIRSTDVVARLGGDEFAILLTDCEQADAERVANLVVERIATHAATLDGVARRVTASVGAVTFRAASEHAADVLALADMTMYDAKDAGRNQVVVLSEGDERGPRTAARLHWQDRIEGALAEDRFELHLQPIMDIATGRITSAEVLLRLRDEGELVPPSRFVYIAERVGLMPQVDAWVVDRSLELLARIRREHDATFELEVNLSGHSIGNPDIEKAIVASLERHGVDPSALILEITETAAVADVALARTFAERMTELGCAFALDDFGAGFGSFYYLKHLIFDYVKIDGEFVAHVHESAVDRTIMRSIVGIARDLGKRTVAEFVSEPEILQVCRDEGVDFAQGYLIGRPVPYDEFVRDFLPSVVALAPND</sequence>
<dbReference type="InterPro" id="IPR013656">
    <property type="entry name" value="PAS_4"/>
</dbReference>
<feature type="transmembrane region" description="Helical" evidence="2">
    <location>
        <begin position="161"/>
        <end position="179"/>
    </location>
</feature>
<dbReference type="Pfam" id="PF00990">
    <property type="entry name" value="GGDEF"/>
    <property type="match status" value="1"/>
</dbReference>
<dbReference type="InterPro" id="IPR000014">
    <property type="entry name" value="PAS"/>
</dbReference>
<dbReference type="InterPro" id="IPR043128">
    <property type="entry name" value="Rev_trsase/Diguanyl_cyclase"/>
</dbReference>
<dbReference type="PROSITE" id="PS50112">
    <property type="entry name" value="PAS"/>
    <property type="match status" value="1"/>
</dbReference>
<dbReference type="SMART" id="SM00267">
    <property type="entry name" value="GGDEF"/>
    <property type="match status" value="1"/>
</dbReference>
<dbReference type="InterPro" id="IPR052155">
    <property type="entry name" value="Biofilm_reg_signaling"/>
</dbReference>
<feature type="domain" description="EAL" evidence="4">
    <location>
        <begin position="492"/>
        <end position="745"/>
    </location>
</feature>
<evidence type="ECO:0000259" key="3">
    <source>
        <dbReference type="PROSITE" id="PS50112"/>
    </source>
</evidence>
<reference evidence="6 7" key="1">
    <citation type="submission" date="2022-06" db="EMBL/GenBank/DDBJ databases">
        <authorList>
            <person name="So Y."/>
        </authorList>
    </citation>
    <scope>NUCLEOTIDE SEQUENCE [LARGE SCALE GENOMIC DNA]</scope>
    <source>
        <strain evidence="6 7">STR3</strain>
    </source>
</reference>
<dbReference type="PROSITE" id="PS50883">
    <property type="entry name" value="EAL"/>
    <property type="match status" value="1"/>
</dbReference>
<dbReference type="InterPro" id="IPR001633">
    <property type="entry name" value="EAL_dom"/>
</dbReference>
<dbReference type="Proteomes" id="UP001204524">
    <property type="component" value="Unassembled WGS sequence"/>
</dbReference>
<dbReference type="NCBIfam" id="TIGR00254">
    <property type="entry name" value="GGDEF"/>
    <property type="match status" value="1"/>
</dbReference>
<feature type="transmembrane region" description="Helical" evidence="2">
    <location>
        <begin position="51"/>
        <end position="71"/>
    </location>
</feature>
<dbReference type="CDD" id="cd00130">
    <property type="entry name" value="PAS"/>
    <property type="match status" value="1"/>
</dbReference>
<evidence type="ECO:0000259" key="4">
    <source>
        <dbReference type="PROSITE" id="PS50883"/>
    </source>
</evidence>
<dbReference type="InterPro" id="IPR029787">
    <property type="entry name" value="Nucleotide_cyclase"/>
</dbReference>
<keyword evidence="7" id="KW-1185">Reference proteome</keyword>
<dbReference type="RefSeq" id="WP_254183214.1">
    <property type="nucleotide sequence ID" value="NZ_JANARS010000011.1"/>
</dbReference>
<dbReference type="Pfam" id="PF08448">
    <property type="entry name" value="PAS_4"/>
    <property type="match status" value="1"/>
</dbReference>
<name>A0ABT1L1Z9_9ACTN</name>
<dbReference type="EMBL" id="JANARS010000011">
    <property type="protein sequence ID" value="MCP3424051.1"/>
    <property type="molecule type" value="Genomic_DNA"/>
</dbReference>
<dbReference type="InterPro" id="IPR035965">
    <property type="entry name" value="PAS-like_dom_sf"/>
</dbReference>